<evidence type="ECO:0000313" key="2">
    <source>
        <dbReference type="EMBL" id="EKE85199.1"/>
    </source>
</evidence>
<dbReference type="InterPro" id="IPR001962">
    <property type="entry name" value="Asn_synthase"/>
</dbReference>
<dbReference type="EMBL" id="AMRG01000003">
    <property type="protein sequence ID" value="EKE85199.1"/>
    <property type="molecule type" value="Genomic_DNA"/>
</dbReference>
<evidence type="ECO:0000259" key="1">
    <source>
        <dbReference type="Pfam" id="PF00733"/>
    </source>
</evidence>
<dbReference type="InterPro" id="IPR014729">
    <property type="entry name" value="Rossmann-like_a/b/a_fold"/>
</dbReference>
<feature type="domain" description="Asparagine synthetase" evidence="1">
    <location>
        <begin position="113"/>
        <end position="227"/>
    </location>
</feature>
<dbReference type="SUPFAM" id="SSF52402">
    <property type="entry name" value="Adenine nucleotide alpha hydrolases-like"/>
    <property type="match status" value="1"/>
</dbReference>
<gene>
    <name evidence="2" type="ORF">A10D4_02605</name>
</gene>
<dbReference type="RefSeq" id="WP_008487546.1">
    <property type="nucleotide sequence ID" value="NZ_AMRG01000003.1"/>
</dbReference>
<dbReference type="AlphaFoldDB" id="K2KS93"/>
<accession>K2KS93</accession>
<dbReference type="Pfam" id="PF00733">
    <property type="entry name" value="Asn_synthase"/>
    <property type="match status" value="1"/>
</dbReference>
<evidence type="ECO:0000313" key="3">
    <source>
        <dbReference type="Proteomes" id="UP000014115"/>
    </source>
</evidence>
<organism evidence="2 3">
    <name type="scientific">Idiomarina xiamenensis 10-D-4</name>
    <dbReference type="NCBI Taxonomy" id="740709"/>
    <lineage>
        <taxon>Bacteria</taxon>
        <taxon>Pseudomonadati</taxon>
        <taxon>Pseudomonadota</taxon>
        <taxon>Gammaproteobacteria</taxon>
        <taxon>Alteromonadales</taxon>
        <taxon>Idiomarinaceae</taxon>
        <taxon>Idiomarina</taxon>
    </lineage>
</organism>
<protein>
    <recommendedName>
        <fullName evidence="1">Asparagine synthetase domain-containing protein</fullName>
    </recommendedName>
</protein>
<keyword evidence="3" id="KW-1185">Reference proteome</keyword>
<dbReference type="OrthoDB" id="9763290at2"/>
<dbReference type="PATRIC" id="fig|740709.3.peg.524"/>
<dbReference type="GO" id="GO:0006529">
    <property type="term" value="P:asparagine biosynthetic process"/>
    <property type="evidence" value="ECO:0007669"/>
    <property type="project" value="InterPro"/>
</dbReference>
<sequence>MSFSHLGSRSFYRSIQPEIDGVRPKLAHFNIKNAKIDPVAVLGVLMKNYAFANRTMVSGIERTPWMADPNNIDSRIALPAHGHQRLSTDEIAIKFKKRLENEALAFVKGKNIIGILLSGGMDSRIVAGIIKELQRSEKYVGDVVALTWGLEESRDVIYAKRIAKQFGWPIEHFFLSPELLERNIFLAADRGAEYSPVHLHAMSEIGKLTGLDGVLAGSYGDSIGRGEYSGRKIDGLPDILDKNLNQFAFMRCHAEKLAFEKIKADLAEERLRFPGRTEVSYREMEMQLHYMRRQLNACMEVIDDEIPLYQMFGDPEVFGFMWSLDPSCRTDDNYEALLALLPGDLLSIPWARTGKRYNQPTTKVQDDFLSRNNNYGRWLRTDLRRMIVDEISCGALQELGIFNNNSLEMWCKRWPKSRTPKADRLDEKMAWLASLSIFVKKNQIKGFDKRYNHGIADEINRFKALSYFQIYHLFKRLLKR</sequence>
<dbReference type="STRING" id="740709.A10D4_02605"/>
<dbReference type="Gene3D" id="3.40.50.620">
    <property type="entry name" value="HUPs"/>
    <property type="match status" value="1"/>
</dbReference>
<name>K2KS93_9GAMM</name>
<comment type="caution">
    <text evidence="2">The sequence shown here is derived from an EMBL/GenBank/DDBJ whole genome shotgun (WGS) entry which is preliminary data.</text>
</comment>
<dbReference type="GO" id="GO:0004066">
    <property type="term" value="F:asparagine synthase (glutamine-hydrolyzing) activity"/>
    <property type="evidence" value="ECO:0007669"/>
    <property type="project" value="InterPro"/>
</dbReference>
<reference evidence="2 3" key="1">
    <citation type="journal article" date="2012" name="J. Bacteriol.">
        <title>Genome Sequence of Idiomarina xiamenensis Type Strain 10-D-4.</title>
        <authorList>
            <person name="Lai Q."/>
            <person name="Wang L."/>
            <person name="Wang W."/>
            <person name="Shao Z."/>
        </authorList>
    </citation>
    <scope>NUCLEOTIDE SEQUENCE [LARGE SCALE GENOMIC DNA]</scope>
    <source>
        <strain evidence="2 3">10-D-4</strain>
    </source>
</reference>
<proteinExistence type="predicted"/>
<dbReference type="eggNOG" id="COG0367">
    <property type="taxonomic scope" value="Bacteria"/>
</dbReference>
<dbReference type="Proteomes" id="UP000014115">
    <property type="component" value="Unassembled WGS sequence"/>
</dbReference>